<dbReference type="InterPro" id="IPR036282">
    <property type="entry name" value="Glutathione-S-Trfase_C_sf"/>
</dbReference>
<accession>A0A7G9RVR6</accession>
<dbReference type="SUPFAM" id="SSF47616">
    <property type="entry name" value="GST C-terminal domain-like"/>
    <property type="match status" value="1"/>
</dbReference>
<dbReference type="InterPro" id="IPR040079">
    <property type="entry name" value="Glutathione_S-Trfase"/>
</dbReference>
<evidence type="ECO:0000313" key="3">
    <source>
        <dbReference type="EMBL" id="QNN59691.1"/>
    </source>
</evidence>
<dbReference type="PANTHER" id="PTHR44051:SF8">
    <property type="entry name" value="GLUTATHIONE S-TRANSFERASE GSTA"/>
    <property type="match status" value="1"/>
</dbReference>
<dbReference type="Proteomes" id="UP000515811">
    <property type="component" value="Chromosome"/>
</dbReference>
<dbReference type="AlphaFoldDB" id="A0A7G9RVR6"/>
<reference evidence="3 4" key="1">
    <citation type="submission" date="2020-08" db="EMBL/GenBank/DDBJ databases">
        <title>Genome sequence of Diaphorobacter ruginosibacter DSM 27467T.</title>
        <authorList>
            <person name="Hyun D.-W."/>
            <person name="Bae J.-W."/>
        </authorList>
    </citation>
    <scope>NUCLEOTIDE SEQUENCE [LARGE SCALE GENOMIC DNA]</scope>
    <source>
        <strain evidence="3 4">DSM 27467</strain>
    </source>
</reference>
<dbReference type="Gene3D" id="1.20.1050.10">
    <property type="match status" value="1"/>
</dbReference>
<name>A0A7G9RVR6_9BURK</name>
<protein>
    <submittedName>
        <fullName evidence="3">Glutathione S-transferase family protein</fullName>
    </submittedName>
</protein>
<gene>
    <name evidence="3" type="ORF">H9K76_17325</name>
</gene>
<organism evidence="3 4">
    <name type="scientific">Diaphorobacter ruginosibacter</name>
    <dbReference type="NCBI Taxonomy" id="1715720"/>
    <lineage>
        <taxon>Bacteria</taxon>
        <taxon>Pseudomonadati</taxon>
        <taxon>Pseudomonadota</taxon>
        <taxon>Betaproteobacteria</taxon>
        <taxon>Burkholderiales</taxon>
        <taxon>Comamonadaceae</taxon>
        <taxon>Diaphorobacter</taxon>
    </lineage>
</organism>
<dbReference type="GO" id="GO:0016740">
    <property type="term" value="F:transferase activity"/>
    <property type="evidence" value="ECO:0007669"/>
    <property type="project" value="UniProtKB-KW"/>
</dbReference>
<dbReference type="SUPFAM" id="SSF52833">
    <property type="entry name" value="Thioredoxin-like"/>
    <property type="match status" value="1"/>
</dbReference>
<dbReference type="Gene3D" id="3.40.30.10">
    <property type="entry name" value="Glutaredoxin"/>
    <property type="match status" value="1"/>
</dbReference>
<dbReference type="CDD" id="cd03188">
    <property type="entry name" value="GST_C_Beta"/>
    <property type="match status" value="1"/>
</dbReference>
<dbReference type="RefSeq" id="WP_187600701.1">
    <property type="nucleotide sequence ID" value="NZ_CP060714.1"/>
</dbReference>
<dbReference type="InterPro" id="IPR010987">
    <property type="entry name" value="Glutathione-S-Trfase_C-like"/>
</dbReference>
<keyword evidence="3" id="KW-0808">Transferase</keyword>
<sequence length="217" mass="24343">MATKKLFYYPGNASMAPHMVLEEIGQPFELVLVDRKLNAHKSADYLRLNPNGLIPVLLDGDMVLYETAAICLHLADTHPESSMAPSLATPERAELYKWLMWLTNTLQAALIVYFYPERSVDAGNVVGASQVKAHAESNVGLMLDQLESRLQASGGPWLLGAQYTILDPYVFMLCRWTRGFARPARTRPLLGSYLQRMLERPAIRRAIQTEGLAEPWV</sequence>
<dbReference type="PROSITE" id="PS50404">
    <property type="entry name" value="GST_NTER"/>
    <property type="match status" value="1"/>
</dbReference>
<evidence type="ECO:0000313" key="4">
    <source>
        <dbReference type="Proteomes" id="UP000515811"/>
    </source>
</evidence>
<dbReference type="InterPro" id="IPR004045">
    <property type="entry name" value="Glutathione_S-Trfase_N"/>
</dbReference>
<dbReference type="InterPro" id="IPR036249">
    <property type="entry name" value="Thioredoxin-like_sf"/>
</dbReference>
<evidence type="ECO:0000259" key="2">
    <source>
        <dbReference type="PROSITE" id="PS50405"/>
    </source>
</evidence>
<proteinExistence type="predicted"/>
<dbReference type="SFLD" id="SFLDG00358">
    <property type="entry name" value="Main_(cytGST)"/>
    <property type="match status" value="1"/>
</dbReference>
<evidence type="ECO:0000259" key="1">
    <source>
        <dbReference type="PROSITE" id="PS50404"/>
    </source>
</evidence>
<dbReference type="EMBL" id="CP060714">
    <property type="protein sequence ID" value="QNN59691.1"/>
    <property type="molecule type" value="Genomic_DNA"/>
</dbReference>
<feature type="domain" description="GST C-terminal" evidence="2">
    <location>
        <begin position="88"/>
        <end position="217"/>
    </location>
</feature>
<keyword evidence="4" id="KW-1185">Reference proteome</keyword>
<dbReference type="PROSITE" id="PS50405">
    <property type="entry name" value="GST_CTER"/>
    <property type="match status" value="1"/>
</dbReference>
<dbReference type="Pfam" id="PF02798">
    <property type="entry name" value="GST_N"/>
    <property type="match status" value="1"/>
</dbReference>
<dbReference type="KEGG" id="drg:H9K76_17325"/>
<dbReference type="CDD" id="cd03057">
    <property type="entry name" value="GST_N_Beta"/>
    <property type="match status" value="1"/>
</dbReference>
<dbReference type="SFLD" id="SFLDS00019">
    <property type="entry name" value="Glutathione_Transferase_(cytos"/>
    <property type="match status" value="1"/>
</dbReference>
<dbReference type="InterPro" id="IPR004046">
    <property type="entry name" value="GST_C"/>
</dbReference>
<dbReference type="Pfam" id="PF14497">
    <property type="entry name" value="GST_C_3"/>
    <property type="match status" value="1"/>
</dbReference>
<dbReference type="SFLD" id="SFLDG01150">
    <property type="entry name" value="Main.1:_Beta-like"/>
    <property type="match status" value="1"/>
</dbReference>
<feature type="domain" description="GST N-terminal" evidence="1">
    <location>
        <begin position="1"/>
        <end position="82"/>
    </location>
</feature>
<dbReference type="PANTHER" id="PTHR44051">
    <property type="entry name" value="GLUTATHIONE S-TRANSFERASE-RELATED"/>
    <property type="match status" value="1"/>
</dbReference>